<protein>
    <recommendedName>
        <fullName evidence="2">histidine kinase</fullName>
        <ecNumber evidence="2">2.7.13.3</ecNumber>
    </recommendedName>
</protein>
<feature type="domain" description="PAS" evidence="12">
    <location>
        <begin position="222"/>
        <end position="268"/>
    </location>
</feature>
<sequence length="605" mass="67034">MTSLSPTGPEVSVDSQEVRLLRNVWRFMLFVVVPALIMRLIFLGNDIRWNWIAVPNIALVGLGVRYALRVNRVWLATQILSWGLLAMLAIQCMFATGIRSPAVMAFPVVLTVAGWLQGRRTAMAMLVVTVAWLSGLTLFGRHWEDMPMRASGTYWLTAVMVCGLACVLAMHLAESNRRKHEAERLAAVELASRLDELQKTRDKLATLFHLNPTPISVSRIDDGTYYDTNPAWARISGWSREEMVGKTSTELGIWLSPQERQDFVEALRHEGRLLNYLARFRTRSGEVRHFLMSSELVEYDGHPSIFSAFVDITERRAAEESLERLNAELEQRVAERTQSLSEALDTLRRAQDELVQSDKLASLGSLVAGVAHELNTPIGNAVLIASTLAQDVQGVSSALHDGGLRKSALESFIGDTGHAIGLLDQSLTQARDLVSSFKQVAIDQSSERRRSFALDELVRDICETVRPSMRNHHWRLETELAPDVEMDSYPGPLGQVITNLVQNAFFHGLQENMPGLVRVETRPLEDEQTEICVSDNGRGIPPENLGLIFDPFFTTRLGQGGSGLGLAIVYRLVTTLLGGRISVDSTPGEGTRFTVVLPCKAPVGA</sequence>
<dbReference type="CDD" id="cd00075">
    <property type="entry name" value="HATPase"/>
    <property type="match status" value="1"/>
</dbReference>
<feature type="transmembrane region" description="Helical" evidence="10">
    <location>
        <begin position="122"/>
        <end position="140"/>
    </location>
</feature>
<feature type="domain" description="Histidine kinase" evidence="11">
    <location>
        <begin position="369"/>
        <end position="601"/>
    </location>
</feature>
<comment type="catalytic activity">
    <reaction evidence="1">
        <text>ATP + protein L-histidine = ADP + protein N-phospho-L-histidine.</text>
        <dbReference type="EC" id="2.7.13.3"/>
    </reaction>
</comment>
<dbReference type="SMART" id="SM00387">
    <property type="entry name" value="HATPase_c"/>
    <property type="match status" value="1"/>
</dbReference>
<evidence type="ECO:0000259" key="12">
    <source>
        <dbReference type="PROSITE" id="PS50112"/>
    </source>
</evidence>
<evidence type="ECO:0000256" key="9">
    <source>
        <dbReference type="SAM" id="Coils"/>
    </source>
</evidence>
<dbReference type="GO" id="GO:0005524">
    <property type="term" value="F:ATP binding"/>
    <property type="evidence" value="ECO:0007669"/>
    <property type="project" value="UniProtKB-KW"/>
</dbReference>
<dbReference type="EMBL" id="JAYXHS010000001">
    <property type="protein sequence ID" value="MEC5384660.1"/>
    <property type="molecule type" value="Genomic_DNA"/>
</dbReference>
<dbReference type="RefSeq" id="WP_327597631.1">
    <property type="nucleotide sequence ID" value="NZ_JAYXHS010000001.1"/>
</dbReference>
<dbReference type="Gene3D" id="3.30.565.10">
    <property type="entry name" value="Histidine kinase-like ATPase, C-terminal domain"/>
    <property type="match status" value="1"/>
</dbReference>
<keyword evidence="10" id="KW-1133">Transmembrane helix</keyword>
<evidence type="ECO:0000256" key="3">
    <source>
        <dbReference type="ARBA" id="ARBA00022553"/>
    </source>
</evidence>
<dbReference type="Pfam" id="PF00989">
    <property type="entry name" value="PAS"/>
    <property type="match status" value="1"/>
</dbReference>
<feature type="transmembrane region" description="Helical" evidence="10">
    <location>
        <begin position="24"/>
        <end position="42"/>
    </location>
</feature>
<dbReference type="Gene3D" id="1.10.287.130">
    <property type="match status" value="1"/>
</dbReference>
<dbReference type="InterPro" id="IPR003661">
    <property type="entry name" value="HisK_dim/P_dom"/>
</dbReference>
<evidence type="ECO:0000313" key="14">
    <source>
        <dbReference type="EMBL" id="MEC5384660.1"/>
    </source>
</evidence>
<keyword evidence="8" id="KW-0902">Two-component regulatory system</keyword>
<dbReference type="InterPro" id="IPR003594">
    <property type="entry name" value="HATPase_dom"/>
</dbReference>
<dbReference type="Pfam" id="PF02518">
    <property type="entry name" value="HATPase_c"/>
    <property type="match status" value="1"/>
</dbReference>
<dbReference type="PROSITE" id="PS50113">
    <property type="entry name" value="PAC"/>
    <property type="match status" value="1"/>
</dbReference>
<dbReference type="NCBIfam" id="TIGR00229">
    <property type="entry name" value="sensory_box"/>
    <property type="match status" value="1"/>
</dbReference>
<dbReference type="InterPro" id="IPR004358">
    <property type="entry name" value="Sig_transdc_His_kin-like_C"/>
</dbReference>
<evidence type="ECO:0000256" key="8">
    <source>
        <dbReference type="ARBA" id="ARBA00023012"/>
    </source>
</evidence>
<dbReference type="SMART" id="SM00091">
    <property type="entry name" value="PAS"/>
    <property type="match status" value="1"/>
</dbReference>
<reference evidence="14 15" key="1">
    <citation type="submission" date="2024-01" db="EMBL/GenBank/DDBJ databases">
        <title>Uliginosibacterium soil sp. nov.</title>
        <authorList>
            <person name="Lv Y."/>
        </authorList>
    </citation>
    <scope>NUCLEOTIDE SEQUENCE [LARGE SCALE GENOMIC DNA]</scope>
    <source>
        <strain evidence="14 15">H3</strain>
    </source>
</reference>
<evidence type="ECO:0000256" key="10">
    <source>
        <dbReference type="SAM" id="Phobius"/>
    </source>
</evidence>
<feature type="transmembrane region" description="Helical" evidence="10">
    <location>
        <begin position="73"/>
        <end position="90"/>
    </location>
</feature>
<dbReference type="CDD" id="cd00082">
    <property type="entry name" value="HisKA"/>
    <property type="match status" value="1"/>
</dbReference>
<dbReference type="EC" id="2.7.13.3" evidence="2"/>
<evidence type="ECO:0000259" key="13">
    <source>
        <dbReference type="PROSITE" id="PS50113"/>
    </source>
</evidence>
<keyword evidence="7 14" id="KW-0067">ATP-binding</keyword>
<keyword evidence="10" id="KW-0472">Membrane</keyword>
<keyword evidence="9" id="KW-0175">Coiled coil</keyword>
<dbReference type="Proteomes" id="UP001331561">
    <property type="component" value="Unassembled WGS sequence"/>
</dbReference>
<comment type="caution">
    <text evidence="14">The sequence shown here is derived from an EMBL/GenBank/DDBJ whole genome shotgun (WGS) entry which is preliminary data.</text>
</comment>
<accession>A0ABU6K0Q4</accession>
<dbReference type="PANTHER" id="PTHR43065">
    <property type="entry name" value="SENSOR HISTIDINE KINASE"/>
    <property type="match status" value="1"/>
</dbReference>
<feature type="domain" description="PAC" evidence="13">
    <location>
        <begin position="274"/>
        <end position="324"/>
    </location>
</feature>
<dbReference type="SUPFAM" id="SSF55874">
    <property type="entry name" value="ATPase domain of HSP90 chaperone/DNA topoisomerase II/histidine kinase"/>
    <property type="match status" value="1"/>
</dbReference>
<dbReference type="CDD" id="cd00130">
    <property type="entry name" value="PAS"/>
    <property type="match status" value="1"/>
</dbReference>
<keyword evidence="3" id="KW-0597">Phosphoprotein</keyword>
<dbReference type="InterPro" id="IPR036097">
    <property type="entry name" value="HisK_dim/P_sf"/>
</dbReference>
<keyword evidence="4" id="KW-0808">Transferase</keyword>
<evidence type="ECO:0000256" key="4">
    <source>
        <dbReference type="ARBA" id="ARBA00022679"/>
    </source>
</evidence>
<dbReference type="PROSITE" id="PS50112">
    <property type="entry name" value="PAS"/>
    <property type="match status" value="1"/>
</dbReference>
<gene>
    <name evidence="14" type="ORF">VVD49_02940</name>
</gene>
<organism evidence="14 15">
    <name type="scientific">Uliginosibacterium silvisoli</name>
    <dbReference type="NCBI Taxonomy" id="3114758"/>
    <lineage>
        <taxon>Bacteria</taxon>
        <taxon>Pseudomonadati</taxon>
        <taxon>Pseudomonadota</taxon>
        <taxon>Betaproteobacteria</taxon>
        <taxon>Rhodocyclales</taxon>
        <taxon>Zoogloeaceae</taxon>
        <taxon>Uliginosibacterium</taxon>
    </lineage>
</organism>
<evidence type="ECO:0000256" key="2">
    <source>
        <dbReference type="ARBA" id="ARBA00012438"/>
    </source>
</evidence>
<dbReference type="InterPro" id="IPR000700">
    <property type="entry name" value="PAS-assoc_C"/>
</dbReference>
<dbReference type="PRINTS" id="PR00344">
    <property type="entry name" value="BCTRLSENSOR"/>
</dbReference>
<evidence type="ECO:0000313" key="15">
    <source>
        <dbReference type="Proteomes" id="UP001331561"/>
    </source>
</evidence>
<keyword evidence="15" id="KW-1185">Reference proteome</keyword>
<dbReference type="InterPro" id="IPR036890">
    <property type="entry name" value="HATPase_C_sf"/>
</dbReference>
<evidence type="ECO:0000256" key="6">
    <source>
        <dbReference type="ARBA" id="ARBA00022777"/>
    </source>
</evidence>
<keyword evidence="10" id="KW-0812">Transmembrane</keyword>
<dbReference type="PROSITE" id="PS50109">
    <property type="entry name" value="HIS_KIN"/>
    <property type="match status" value="1"/>
</dbReference>
<dbReference type="InterPro" id="IPR005467">
    <property type="entry name" value="His_kinase_dom"/>
</dbReference>
<evidence type="ECO:0000256" key="1">
    <source>
        <dbReference type="ARBA" id="ARBA00000085"/>
    </source>
</evidence>
<feature type="coiled-coil region" evidence="9">
    <location>
        <begin position="312"/>
        <end position="339"/>
    </location>
</feature>
<dbReference type="SUPFAM" id="SSF55785">
    <property type="entry name" value="PYP-like sensor domain (PAS domain)"/>
    <property type="match status" value="1"/>
</dbReference>
<keyword evidence="5" id="KW-0547">Nucleotide-binding</keyword>
<dbReference type="SUPFAM" id="SSF47384">
    <property type="entry name" value="Homodimeric domain of signal transducing histidine kinase"/>
    <property type="match status" value="1"/>
</dbReference>
<dbReference type="InterPro" id="IPR035965">
    <property type="entry name" value="PAS-like_dom_sf"/>
</dbReference>
<feature type="transmembrane region" description="Helical" evidence="10">
    <location>
        <begin position="152"/>
        <end position="173"/>
    </location>
</feature>
<keyword evidence="6" id="KW-0418">Kinase</keyword>
<evidence type="ECO:0000256" key="7">
    <source>
        <dbReference type="ARBA" id="ARBA00022840"/>
    </source>
</evidence>
<dbReference type="InterPro" id="IPR000014">
    <property type="entry name" value="PAS"/>
</dbReference>
<dbReference type="InterPro" id="IPR013767">
    <property type="entry name" value="PAS_fold"/>
</dbReference>
<name>A0ABU6K0Q4_9RHOO</name>
<proteinExistence type="predicted"/>
<dbReference type="Gene3D" id="3.30.450.20">
    <property type="entry name" value="PAS domain"/>
    <property type="match status" value="1"/>
</dbReference>
<evidence type="ECO:0000256" key="5">
    <source>
        <dbReference type="ARBA" id="ARBA00022741"/>
    </source>
</evidence>
<evidence type="ECO:0000259" key="11">
    <source>
        <dbReference type="PROSITE" id="PS50109"/>
    </source>
</evidence>